<proteinExistence type="predicted"/>
<dbReference type="Proteomes" id="UP001235939">
    <property type="component" value="Chromosome 01"/>
</dbReference>
<reference evidence="1 2" key="1">
    <citation type="submission" date="2022-01" db="EMBL/GenBank/DDBJ databases">
        <title>A chromosomal length assembly of Cordylochernes scorpioides.</title>
        <authorList>
            <person name="Zeh D."/>
            <person name="Zeh J."/>
        </authorList>
    </citation>
    <scope>NUCLEOTIDE SEQUENCE [LARGE SCALE GENOMIC DNA]</scope>
    <source>
        <strain evidence="1">IN4F17</strain>
        <tissue evidence="1">Whole Body</tissue>
    </source>
</reference>
<name>A0ABY6JYD2_9ARAC</name>
<dbReference type="EMBL" id="CP092863">
    <property type="protein sequence ID" value="UYV60407.1"/>
    <property type="molecule type" value="Genomic_DNA"/>
</dbReference>
<evidence type="ECO:0000313" key="1">
    <source>
        <dbReference type="EMBL" id="UYV60407.1"/>
    </source>
</evidence>
<organism evidence="1 2">
    <name type="scientific">Cordylochernes scorpioides</name>
    <dbReference type="NCBI Taxonomy" id="51811"/>
    <lineage>
        <taxon>Eukaryota</taxon>
        <taxon>Metazoa</taxon>
        <taxon>Ecdysozoa</taxon>
        <taxon>Arthropoda</taxon>
        <taxon>Chelicerata</taxon>
        <taxon>Arachnida</taxon>
        <taxon>Pseudoscorpiones</taxon>
        <taxon>Cheliferoidea</taxon>
        <taxon>Chernetidae</taxon>
        <taxon>Cordylochernes</taxon>
    </lineage>
</organism>
<keyword evidence="2" id="KW-1185">Reference proteome</keyword>
<evidence type="ECO:0000313" key="2">
    <source>
        <dbReference type="Proteomes" id="UP001235939"/>
    </source>
</evidence>
<accession>A0ABY6JYD2</accession>
<gene>
    <name evidence="1" type="ORF">LAZ67_1001056</name>
</gene>
<sequence length="86" mass="10171">MKGRRYATLDEIKTASKEKLKKILKKDFLKCFEDWKNRWHKMELESPDIIRVPRNYCKECMTSGVCLCKASAPFPSDESCKCRKSY</sequence>
<protein>
    <submittedName>
        <fullName evidence="1">Uncharacterized protein</fullName>
    </submittedName>
</protein>